<dbReference type="Gene3D" id="2.40.50.140">
    <property type="entry name" value="Nucleic acid-binding proteins"/>
    <property type="match status" value="1"/>
</dbReference>
<dbReference type="Gene3D" id="3.30.930.10">
    <property type="entry name" value="Bira Bifunctional Protein, Domain 2"/>
    <property type="match status" value="1"/>
</dbReference>
<dbReference type="Proteomes" id="UP000325440">
    <property type="component" value="Unassembled WGS sequence"/>
</dbReference>
<dbReference type="Pfam" id="PF01336">
    <property type="entry name" value="tRNA_anti-codon"/>
    <property type="match status" value="1"/>
</dbReference>
<evidence type="ECO:0000256" key="10">
    <source>
        <dbReference type="ARBA" id="ARBA00022525"/>
    </source>
</evidence>
<dbReference type="HAMAP" id="MF_00252">
    <property type="entry name" value="Lys_tRNA_synth_class2"/>
    <property type="match status" value="1"/>
</dbReference>
<evidence type="ECO:0000256" key="21">
    <source>
        <dbReference type="ARBA" id="ARBA00030563"/>
    </source>
</evidence>
<keyword evidence="18" id="KW-0472">Membrane</keyword>
<feature type="region of interest" description="Disordered" evidence="25">
    <location>
        <begin position="1"/>
        <end position="53"/>
    </location>
</feature>
<dbReference type="EMBL" id="CABPRJ010000551">
    <property type="protein sequence ID" value="VVC30927.1"/>
    <property type="molecule type" value="Genomic_DNA"/>
</dbReference>
<dbReference type="InterPro" id="IPR044136">
    <property type="entry name" value="Lys-tRNA-ligase_II_N"/>
</dbReference>
<dbReference type="EC" id="6.1.1.6" evidence="6 24"/>
<dbReference type="PIRSF" id="PIRSF039101">
    <property type="entry name" value="LysRS2"/>
    <property type="match status" value="1"/>
</dbReference>
<dbReference type="GO" id="GO:0017101">
    <property type="term" value="C:aminoacyl-tRNA synthetase multienzyme complex"/>
    <property type="evidence" value="ECO:0007669"/>
    <property type="project" value="TreeGrafter"/>
</dbReference>
<evidence type="ECO:0000256" key="23">
    <source>
        <dbReference type="ARBA" id="ARBA00059215"/>
    </source>
</evidence>
<dbReference type="Pfam" id="PF00152">
    <property type="entry name" value="tRNA-synt_2"/>
    <property type="match status" value="1"/>
</dbReference>
<proteinExistence type="inferred from homology"/>
<comment type="similarity">
    <text evidence="5">Belongs to the class-II aminoacyl-tRNA synthetase family.</text>
</comment>
<dbReference type="GO" id="GO:0005829">
    <property type="term" value="C:cytosol"/>
    <property type="evidence" value="ECO:0007669"/>
    <property type="project" value="UniProtKB-SubCell"/>
</dbReference>
<keyword evidence="20" id="KW-0539">Nucleus</keyword>
<dbReference type="GO" id="GO:0016740">
    <property type="term" value="F:transferase activity"/>
    <property type="evidence" value="ECO:0007669"/>
    <property type="project" value="UniProtKB-KW"/>
</dbReference>
<evidence type="ECO:0000313" key="28">
    <source>
        <dbReference type="Proteomes" id="UP000325440"/>
    </source>
</evidence>
<dbReference type="InterPro" id="IPR012340">
    <property type="entry name" value="NA-bd_OB-fold"/>
</dbReference>
<keyword evidence="17" id="KW-0007">Acetylation</keyword>
<evidence type="ECO:0000256" key="7">
    <source>
        <dbReference type="ARBA" id="ARBA00015745"/>
    </source>
</evidence>
<feature type="compositionally biased region" description="Basic and acidic residues" evidence="25">
    <location>
        <begin position="11"/>
        <end position="31"/>
    </location>
</feature>
<dbReference type="InterPro" id="IPR034762">
    <property type="entry name" value="Lys-tRNA-ligase_II_bac/euk"/>
</dbReference>
<evidence type="ECO:0000256" key="3">
    <source>
        <dbReference type="ARBA" id="ARBA00004514"/>
    </source>
</evidence>
<dbReference type="NCBIfam" id="NF001756">
    <property type="entry name" value="PRK00484.1"/>
    <property type="match status" value="1"/>
</dbReference>
<dbReference type="SUPFAM" id="SSF55681">
    <property type="entry name" value="Class II aaRS and biotin synthetases"/>
    <property type="match status" value="1"/>
</dbReference>
<dbReference type="CDD" id="cd04322">
    <property type="entry name" value="LysRS_N"/>
    <property type="match status" value="1"/>
</dbReference>
<dbReference type="GO" id="GO:0000049">
    <property type="term" value="F:tRNA binding"/>
    <property type="evidence" value="ECO:0007669"/>
    <property type="project" value="TreeGrafter"/>
</dbReference>
<evidence type="ECO:0000256" key="22">
    <source>
        <dbReference type="ARBA" id="ARBA00048573"/>
    </source>
</evidence>
<evidence type="ECO:0000256" key="6">
    <source>
        <dbReference type="ARBA" id="ARBA00013166"/>
    </source>
</evidence>
<evidence type="ECO:0000256" key="20">
    <source>
        <dbReference type="ARBA" id="ARBA00023242"/>
    </source>
</evidence>
<evidence type="ECO:0000259" key="26">
    <source>
        <dbReference type="PROSITE" id="PS50862"/>
    </source>
</evidence>
<dbReference type="InterPro" id="IPR018149">
    <property type="entry name" value="Lys-tRNA-synth_II_C"/>
</dbReference>
<evidence type="ECO:0000256" key="14">
    <source>
        <dbReference type="ARBA" id="ARBA00022741"/>
    </source>
</evidence>
<dbReference type="CDD" id="cd00775">
    <property type="entry name" value="LysRS_core"/>
    <property type="match status" value="1"/>
</dbReference>
<evidence type="ECO:0000256" key="16">
    <source>
        <dbReference type="ARBA" id="ARBA00022917"/>
    </source>
</evidence>
<keyword evidence="12 27" id="KW-0436">Ligase</keyword>
<keyword evidence="16" id="KW-0648">Protein biosynthesis</keyword>
<evidence type="ECO:0000256" key="18">
    <source>
        <dbReference type="ARBA" id="ARBA00023136"/>
    </source>
</evidence>
<reference evidence="27 28" key="1">
    <citation type="submission" date="2019-08" db="EMBL/GenBank/DDBJ databases">
        <authorList>
            <person name="Alioto T."/>
            <person name="Alioto T."/>
            <person name="Gomez Garrido J."/>
        </authorList>
    </citation>
    <scope>NUCLEOTIDE SEQUENCE [LARGE SCALE GENOMIC DNA]</scope>
</reference>
<dbReference type="InterPro" id="IPR004365">
    <property type="entry name" value="NA-bd_OB_tRNA"/>
</dbReference>
<dbReference type="FunFam" id="3.30.930.10:FF:000029">
    <property type="entry name" value="Lysine--tRNA ligase"/>
    <property type="match status" value="1"/>
</dbReference>
<dbReference type="InterPro" id="IPR006195">
    <property type="entry name" value="aa-tRNA-synth_II"/>
</dbReference>
<dbReference type="GO" id="GO:0005886">
    <property type="term" value="C:plasma membrane"/>
    <property type="evidence" value="ECO:0007669"/>
    <property type="project" value="UniProtKB-SubCell"/>
</dbReference>
<evidence type="ECO:0000256" key="15">
    <source>
        <dbReference type="ARBA" id="ARBA00022840"/>
    </source>
</evidence>
<dbReference type="PANTHER" id="PTHR42918:SF9">
    <property type="entry name" value="LYSINE--TRNA LIGASE"/>
    <property type="match status" value="1"/>
</dbReference>
<dbReference type="GO" id="GO:0005634">
    <property type="term" value="C:nucleus"/>
    <property type="evidence" value="ECO:0007669"/>
    <property type="project" value="UniProtKB-SubCell"/>
</dbReference>
<organism evidence="27 28">
    <name type="scientific">Cinara cedri</name>
    <dbReference type="NCBI Taxonomy" id="506608"/>
    <lineage>
        <taxon>Eukaryota</taxon>
        <taxon>Metazoa</taxon>
        <taxon>Ecdysozoa</taxon>
        <taxon>Arthropoda</taxon>
        <taxon>Hexapoda</taxon>
        <taxon>Insecta</taxon>
        <taxon>Pterygota</taxon>
        <taxon>Neoptera</taxon>
        <taxon>Paraneoptera</taxon>
        <taxon>Hemiptera</taxon>
        <taxon>Sternorrhyncha</taxon>
        <taxon>Aphidomorpha</taxon>
        <taxon>Aphidoidea</taxon>
        <taxon>Aphididae</taxon>
        <taxon>Lachninae</taxon>
        <taxon>Cinara</taxon>
    </lineage>
</organism>
<dbReference type="NCBIfam" id="TIGR00499">
    <property type="entry name" value="lysS_bact"/>
    <property type="match status" value="1"/>
</dbReference>
<comment type="subcellular location">
    <subcellularLocation>
        <location evidence="2">Cell membrane</location>
        <topology evidence="2">Peripheral membrane protein</topology>
    </subcellularLocation>
    <subcellularLocation>
        <location evidence="3">Cytoplasm</location>
        <location evidence="3">Cytosol</location>
    </subcellularLocation>
    <subcellularLocation>
        <location evidence="1">Nucleus</location>
    </subcellularLocation>
    <subcellularLocation>
        <location evidence="4">Secreted</location>
    </subcellularLocation>
</comment>
<dbReference type="GO" id="GO:0004824">
    <property type="term" value="F:lysine-tRNA ligase activity"/>
    <property type="evidence" value="ECO:0007669"/>
    <property type="project" value="UniProtKB-EC"/>
</dbReference>
<dbReference type="PANTHER" id="PTHR42918">
    <property type="entry name" value="LYSYL-TRNA SYNTHETASE"/>
    <property type="match status" value="1"/>
</dbReference>
<evidence type="ECO:0000256" key="4">
    <source>
        <dbReference type="ARBA" id="ARBA00004613"/>
    </source>
</evidence>
<keyword evidence="19 27" id="KW-0030">Aminoacyl-tRNA synthetase</keyword>
<dbReference type="SUPFAM" id="SSF50249">
    <property type="entry name" value="Nucleic acid-binding proteins"/>
    <property type="match status" value="1"/>
</dbReference>
<keyword evidence="15" id="KW-0067">ATP-binding</keyword>
<dbReference type="InterPro" id="IPR045864">
    <property type="entry name" value="aa-tRNA-synth_II/BPL/LPL"/>
</dbReference>
<keyword evidence="14" id="KW-0547">Nucleotide-binding</keyword>
<evidence type="ECO:0000313" key="27">
    <source>
        <dbReference type="EMBL" id="VVC30927.1"/>
    </source>
</evidence>
<evidence type="ECO:0000256" key="1">
    <source>
        <dbReference type="ARBA" id="ARBA00004123"/>
    </source>
</evidence>
<keyword evidence="8" id="KW-1003">Cell membrane</keyword>
<dbReference type="InterPro" id="IPR004364">
    <property type="entry name" value="Aa-tRNA-synt_II"/>
</dbReference>
<name>A0A5E4MM36_9HEMI</name>
<sequence length="578" mass="65902">MEGSDVPLSKNELKRRLKAEQKAKEKLEKKASATVQKKQSAVKKENDVSDATKSADISPNEFFSLRLQAIAQMKKNGEEPYPHKFNVTISLEEFIEKFNTLAETQILHDEQYSVAGRVHAIRESGPKLIFYDLRGEGVKIQVMANAKQYATEEEFFADTSKVRRGDIIGVMGSPGKTKKGELSIFPKNIKLLTPCLHMLPHLHYGLKDKETRYRQRYLDLIINEHVRNKFIVRAKIISYVRRFLDNLGFLEIETPMMNMIAGGATAKPFVTHHNDLNMDLFMRVAPELYHKMLVVGGIDRVYEIGRQFRNEAIDMTHNPEFTTCEFYMAYADYNDLMQVTEDLLSGLVKSIYGAYKIKYHPEGVDSNTEAVEIDFTPPFKRIYMFPALEEALSVKLPSPTELSSSGVNKLLSDLCVKHEVECPPPRTSARLLDKLVGEFLEEKCINPTFICDHPQVMSPLAKWHRSIPGLTERFELFVMKKEVCNAYTELNDPMIQRDRFEQQAKDKAAGDDEAQLIDENFCTSLEYGLPPTAGWGLGIDRLTMFLTDSNNIKEVLFFPAMKPDDPNKNKAEDENSTV</sequence>
<dbReference type="GO" id="GO:0006430">
    <property type="term" value="P:lysyl-tRNA aminoacylation"/>
    <property type="evidence" value="ECO:0007669"/>
    <property type="project" value="InterPro"/>
</dbReference>
<keyword evidence="11" id="KW-0597">Phosphoprotein</keyword>
<evidence type="ECO:0000256" key="9">
    <source>
        <dbReference type="ARBA" id="ARBA00022490"/>
    </source>
</evidence>
<evidence type="ECO:0000256" key="5">
    <source>
        <dbReference type="ARBA" id="ARBA00008226"/>
    </source>
</evidence>
<dbReference type="OrthoDB" id="21243at2759"/>
<keyword evidence="10" id="KW-0964">Secreted</keyword>
<dbReference type="AlphaFoldDB" id="A0A5E4MM36"/>
<evidence type="ECO:0000256" key="13">
    <source>
        <dbReference type="ARBA" id="ARBA00022679"/>
    </source>
</evidence>
<protein>
    <recommendedName>
        <fullName evidence="7 24">Lysine--tRNA ligase</fullName>
        <ecNumber evidence="6 24">6.1.1.6</ecNumber>
    </recommendedName>
    <alternativeName>
        <fullName evidence="21 24">Lysyl-tRNA synthetase</fullName>
    </alternativeName>
</protein>
<feature type="domain" description="Aminoacyl-transfer RNA synthetases class-II family profile" evidence="26">
    <location>
        <begin position="230"/>
        <end position="563"/>
    </location>
</feature>
<gene>
    <name evidence="27" type="ORF">CINCED_3A007259</name>
</gene>
<evidence type="ECO:0000256" key="17">
    <source>
        <dbReference type="ARBA" id="ARBA00022990"/>
    </source>
</evidence>
<evidence type="ECO:0000256" key="8">
    <source>
        <dbReference type="ARBA" id="ARBA00022475"/>
    </source>
</evidence>
<keyword evidence="9" id="KW-0963">Cytoplasm</keyword>
<dbReference type="FunFam" id="2.40.50.140:FF:000050">
    <property type="entry name" value="Lysine--tRNA ligase"/>
    <property type="match status" value="1"/>
</dbReference>
<evidence type="ECO:0000256" key="24">
    <source>
        <dbReference type="RuleBase" id="RU003748"/>
    </source>
</evidence>
<evidence type="ECO:0000256" key="19">
    <source>
        <dbReference type="ARBA" id="ARBA00023146"/>
    </source>
</evidence>
<dbReference type="InterPro" id="IPR002313">
    <property type="entry name" value="Lys-tRNA-ligase_II"/>
</dbReference>
<comment type="catalytic activity">
    <reaction evidence="22 24">
        <text>tRNA(Lys) + L-lysine + ATP = L-lysyl-tRNA(Lys) + AMP + diphosphate</text>
        <dbReference type="Rhea" id="RHEA:20792"/>
        <dbReference type="Rhea" id="RHEA-COMP:9696"/>
        <dbReference type="Rhea" id="RHEA-COMP:9697"/>
        <dbReference type="ChEBI" id="CHEBI:30616"/>
        <dbReference type="ChEBI" id="CHEBI:32551"/>
        <dbReference type="ChEBI" id="CHEBI:33019"/>
        <dbReference type="ChEBI" id="CHEBI:78442"/>
        <dbReference type="ChEBI" id="CHEBI:78529"/>
        <dbReference type="ChEBI" id="CHEBI:456215"/>
        <dbReference type="EC" id="6.1.1.6"/>
    </reaction>
</comment>
<dbReference type="GO" id="GO:0005576">
    <property type="term" value="C:extracellular region"/>
    <property type="evidence" value="ECO:0007669"/>
    <property type="project" value="UniProtKB-SubCell"/>
</dbReference>
<keyword evidence="13" id="KW-0808">Transferase</keyword>
<evidence type="ECO:0000256" key="25">
    <source>
        <dbReference type="SAM" id="MobiDB-lite"/>
    </source>
</evidence>
<dbReference type="GO" id="GO:0005524">
    <property type="term" value="F:ATP binding"/>
    <property type="evidence" value="ECO:0007669"/>
    <property type="project" value="UniProtKB-KW"/>
</dbReference>
<evidence type="ECO:0000256" key="2">
    <source>
        <dbReference type="ARBA" id="ARBA00004202"/>
    </source>
</evidence>
<dbReference type="PROSITE" id="PS50862">
    <property type="entry name" value="AA_TRNA_LIGASE_II"/>
    <property type="match status" value="1"/>
</dbReference>
<evidence type="ECO:0000256" key="11">
    <source>
        <dbReference type="ARBA" id="ARBA00022553"/>
    </source>
</evidence>
<keyword evidence="28" id="KW-1185">Reference proteome</keyword>
<dbReference type="GO" id="GO:0005739">
    <property type="term" value="C:mitochondrion"/>
    <property type="evidence" value="ECO:0007669"/>
    <property type="project" value="TreeGrafter"/>
</dbReference>
<evidence type="ECO:0000256" key="12">
    <source>
        <dbReference type="ARBA" id="ARBA00022598"/>
    </source>
</evidence>
<dbReference type="PRINTS" id="PR00982">
    <property type="entry name" value="TRNASYNTHLYS"/>
</dbReference>
<comment type="function">
    <text evidence="23">Catalyzes the specific attachment of an amino acid to its cognate tRNA in a 2 step reaction: the amino acid (AA) is first activated by ATP to form AA-AMP and then transferred to the acceptor end of the tRNA. When secreted, acts as a signaling molecule that induces immune response through the activation of monocyte/macrophages. Catalyzes the synthesis of the signaling molecule diadenosine tetraphosphate (Ap4A), and thereby mediates disruption of the complex between HINT1 and MITF and the concomitant activation of MITF transcriptional activity.</text>
</comment>
<accession>A0A5E4MM36</accession>